<dbReference type="KEGG" id="mlr:MELLADRAFT_103824"/>
<organism evidence="3">
    <name type="scientific">Melampsora larici-populina (strain 98AG31 / pathotype 3-4-7)</name>
    <name type="common">Poplar leaf rust fungus</name>
    <dbReference type="NCBI Taxonomy" id="747676"/>
    <lineage>
        <taxon>Eukaryota</taxon>
        <taxon>Fungi</taxon>
        <taxon>Dikarya</taxon>
        <taxon>Basidiomycota</taxon>
        <taxon>Pucciniomycotina</taxon>
        <taxon>Pucciniomycetes</taxon>
        <taxon>Pucciniales</taxon>
        <taxon>Melampsoraceae</taxon>
        <taxon>Melampsora</taxon>
    </lineage>
</organism>
<feature type="region of interest" description="Disordered" evidence="1">
    <location>
        <begin position="126"/>
        <end position="174"/>
    </location>
</feature>
<feature type="compositionally biased region" description="Polar residues" evidence="1">
    <location>
        <begin position="138"/>
        <end position="147"/>
    </location>
</feature>
<dbReference type="Proteomes" id="UP000001072">
    <property type="component" value="Unassembled WGS sequence"/>
</dbReference>
<dbReference type="VEuPathDB" id="FungiDB:MELLADRAFT_103824"/>
<dbReference type="AlphaFoldDB" id="F4RCK7"/>
<dbReference type="GeneID" id="18922087"/>
<reference evidence="3" key="1">
    <citation type="journal article" date="2011" name="Proc. Natl. Acad. Sci. U.S.A.">
        <title>Obligate biotrophy features unraveled by the genomic analysis of rust fungi.</title>
        <authorList>
            <person name="Duplessis S."/>
            <person name="Cuomo C.A."/>
            <person name="Lin Y.-C."/>
            <person name="Aerts A."/>
            <person name="Tisserant E."/>
            <person name="Veneault-Fourrey C."/>
            <person name="Joly D.L."/>
            <person name="Hacquard S."/>
            <person name="Amselem J."/>
            <person name="Cantarel B.L."/>
            <person name="Chiu R."/>
            <person name="Coutinho P.M."/>
            <person name="Feau N."/>
            <person name="Field M."/>
            <person name="Frey P."/>
            <person name="Gelhaye E."/>
            <person name="Goldberg J."/>
            <person name="Grabherr M.G."/>
            <person name="Kodira C.D."/>
            <person name="Kohler A."/>
            <person name="Kuees U."/>
            <person name="Lindquist E.A."/>
            <person name="Lucas S.M."/>
            <person name="Mago R."/>
            <person name="Mauceli E."/>
            <person name="Morin E."/>
            <person name="Murat C."/>
            <person name="Pangilinan J.L."/>
            <person name="Park R."/>
            <person name="Pearson M."/>
            <person name="Quesneville H."/>
            <person name="Rouhier N."/>
            <person name="Sakthikumar S."/>
            <person name="Salamov A.A."/>
            <person name="Schmutz J."/>
            <person name="Selles B."/>
            <person name="Shapiro H."/>
            <person name="Tanguay P."/>
            <person name="Tuskan G.A."/>
            <person name="Henrissat B."/>
            <person name="Van de Peer Y."/>
            <person name="Rouze P."/>
            <person name="Ellis J.G."/>
            <person name="Dodds P.N."/>
            <person name="Schein J.E."/>
            <person name="Zhong S."/>
            <person name="Hamelin R.C."/>
            <person name="Grigoriev I.V."/>
            <person name="Szabo L.J."/>
            <person name="Martin F."/>
        </authorList>
    </citation>
    <scope>NUCLEOTIDE SEQUENCE [LARGE SCALE GENOMIC DNA]</scope>
    <source>
        <strain evidence="3">98AG31 / pathotype 3-4-7</strain>
    </source>
</reference>
<name>F4RCK7_MELLP</name>
<evidence type="ECO:0000256" key="1">
    <source>
        <dbReference type="SAM" id="MobiDB-lite"/>
    </source>
</evidence>
<protein>
    <submittedName>
        <fullName evidence="2">Uncharacterized protein</fullName>
    </submittedName>
</protein>
<feature type="compositionally biased region" description="Basic and acidic residues" evidence="1">
    <location>
        <begin position="149"/>
        <end position="164"/>
    </location>
</feature>
<evidence type="ECO:0000313" key="2">
    <source>
        <dbReference type="EMBL" id="EGG09948.1"/>
    </source>
</evidence>
<sequence length="174" mass="19678">MEDQADKSVADEVTLHDIHNNTLQCMQKAEDKPGVRDLTLRIWLKVLRSGSWDWYLTDATIPVTYAFDTTELLIRAYGVPVESCVGMETAINSWKIGGESLSGPFRRPLRPYPLNLKVVLPRKRLSLNPSTSTPTTTQPVIDSSDSENFNDRNVKRKKEAKDLQHSPLAQENKL</sequence>
<dbReference type="RefSeq" id="XP_007407002.1">
    <property type="nucleotide sequence ID" value="XM_007406940.1"/>
</dbReference>
<dbReference type="EMBL" id="GL883096">
    <property type="protein sequence ID" value="EGG09948.1"/>
    <property type="molecule type" value="Genomic_DNA"/>
</dbReference>
<accession>F4RCK7</accession>
<gene>
    <name evidence="2" type="ORF">MELLADRAFT_103824</name>
</gene>
<proteinExistence type="predicted"/>
<evidence type="ECO:0000313" key="3">
    <source>
        <dbReference type="Proteomes" id="UP000001072"/>
    </source>
</evidence>
<keyword evidence="3" id="KW-1185">Reference proteome</keyword>
<dbReference type="InParanoid" id="F4RCK7"/>
<dbReference type="HOGENOM" id="CLU_1540392_0_0_1"/>